<dbReference type="InterPro" id="IPR001296">
    <property type="entry name" value="Glyco_trans_1"/>
</dbReference>
<dbReference type="PANTHER" id="PTHR46401">
    <property type="entry name" value="GLYCOSYLTRANSFERASE WBBK-RELATED"/>
    <property type="match status" value="1"/>
</dbReference>
<keyword evidence="5" id="KW-1185">Reference proteome</keyword>
<evidence type="ECO:0000259" key="3">
    <source>
        <dbReference type="Pfam" id="PF13439"/>
    </source>
</evidence>
<dbReference type="EMBL" id="LT629740">
    <property type="protein sequence ID" value="SDT52973.1"/>
    <property type="molecule type" value="Genomic_DNA"/>
</dbReference>
<dbReference type="AlphaFoldDB" id="A0A1H2B476"/>
<sequence>MSKKVMLFSLQTFSTTGGIQKMTRTLAHSLYHVAKENNWDFKMLAAYDADHDLMPQYLPSENFRGFNSNRISFVLQSLKEAAKADVIILSHINLAFIGVIIKTINPKCKVWLIAHGIEVWRPLSKLKKVLLSKCDKVISVSNFTRQQVITMHNADAAKSFVLNNAIDPFMKLPHTFSKPQSLLTKYGLTGNEPLIFTLTRLAASEQYKGHEQVIKAIGKLKNKLPAIKYMLSGQYDTEEGIRIKELIAANNVQEQVILTGFVAEKDLSDHFLLADLFVLPSKKEGFGIVFIEALACGLPVICGNADGSIDAIRNGELGKAIDVNNITELEEAITESLKVPLTLQQRENLQQQCLLHFNEQDYMNKLQQLLNDGSIS</sequence>
<evidence type="ECO:0000259" key="2">
    <source>
        <dbReference type="Pfam" id="PF00534"/>
    </source>
</evidence>
<accession>A0A1H2B476</accession>
<feature type="domain" description="Glycosyltransferase subfamily 4-like N-terminal" evidence="3">
    <location>
        <begin position="60"/>
        <end position="168"/>
    </location>
</feature>
<protein>
    <submittedName>
        <fullName evidence="4">Glycosyltransferase involved in cell wall bisynthesis</fullName>
    </submittedName>
</protein>
<dbReference type="Gene3D" id="3.40.50.2000">
    <property type="entry name" value="Glycogen Phosphorylase B"/>
    <property type="match status" value="2"/>
</dbReference>
<dbReference type="CDD" id="cd03801">
    <property type="entry name" value="GT4_PimA-like"/>
    <property type="match status" value="1"/>
</dbReference>
<name>A0A1H2B476_MUCMA</name>
<dbReference type="InterPro" id="IPR028098">
    <property type="entry name" value="Glyco_trans_4-like_N"/>
</dbReference>
<feature type="domain" description="Glycosyl transferase family 1" evidence="2">
    <location>
        <begin position="187"/>
        <end position="349"/>
    </location>
</feature>
<keyword evidence="1 4" id="KW-0808">Transferase</keyword>
<dbReference type="Pfam" id="PF00534">
    <property type="entry name" value="Glycos_transf_1"/>
    <property type="match status" value="1"/>
</dbReference>
<gene>
    <name evidence="4" type="ORF">SAMN05216490_3898</name>
</gene>
<dbReference type="OrthoDB" id="9811239at2"/>
<evidence type="ECO:0000313" key="4">
    <source>
        <dbReference type="EMBL" id="SDT52973.1"/>
    </source>
</evidence>
<dbReference type="GO" id="GO:0016757">
    <property type="term" value="F:glycosyltransferase activity"/>
    <property type="evidence" value="ECO:0007669"/>
    <property type="project" value="InterPro"/>
</dbReference>
<proteinExistence type="predicted"/>
<evidence type="ECO:0000256" key="1">
    <source>
        <dbReference type="ARBA" id="ARBA00022679"/>
    </source>
</evidence>
<organism evidence="4 5">
    <name type="scientific">Mucilaginibacter mallensis</name>
    <dbReference type="NCBI Taxonomy" id="652787"/>
    <lineage>
        <taxon>Bacteria</taxon>
        <taxon>Pseudomonadati</taxon>
        <taxon>Bacteroidota</taxon>
        <taxon>Sphingobacteriia</taxon>
        <taxon>Sphingobacteriales</taxon>
        <taxon>Sphingobacteriaceae</taxon>
        <taxon>Mucilaginibacter</taxon>
    </lineage>
</organism>
<dbReference type="PANTHER" id="PTHR46401:SF2">
    <property type="entry name" value="GLYCOSYLTRANSFERASE WBBK-RELATED"/>
    <property type="match status" value="1"/>
</dbReference>
<dbReference type="STRING" id="652787.SAMN05216490_3898"/>
<dbReference type="RefSeq" id="WP_091376827.1">
    <property type="nucleotide sequence ID" value="NZ_LT629740.1"/>
</dbReference>
<dbReference type="GO" id="GO:0009103">
    <property type="term" value="P:lipopolysaccharide biosynthetic process"/>
    <property type="evidence" value="ECO:0007669"/>
    <property type="project" value="TreeGrafter"/>
</dbReference>
<evidence type="ECO:0000313" key="5">
    <source>
        <dbReference type="Proteomes" id="UP000199679"/>
    </source>
</evidence>
<dbReference type="Pfam" id="PF13439">
    <property type="entry name" value="Glyco_transf_4"/>
    <property type="match status" value="1"/>
</dbReference>
<reference evidence="4 5" key="1">
    <citation type="submission" date="2016-10" db="EMBL/GenBank/DDBJ databases">
        <authorList>
            <person name="de Groot N.N."/>
        </authorList>
    </citation>
    <scope>NUCLEOTIDE SEQUENCE [LARGE SCALE GENOMIC DNA]</scope>
    <source>
        <strain evidence="4 5">MP1X4</strain>
    </source>
</reference>
<dbReference type="SUPFAM" id="SSF53756">
    <property type="entry name" value="UDP-Glycosyltransferase/glycogen phosphorylase"/>
    <property type="match status" value="1"/>
</dbReference>
<dbReference type="Proteomes" id="UP000199679">
    <property type="component" value="Chromosome I"/>
</dbReference>